<dbReference type="OrthoDB" id="418589at2759"/>
<keyword evidence="2" id="KW-1185">Reference proteome</keyword>
<dbReference type="EMBL" id="CAJNJA010040755">
    <property type="protein sequence ID" value="CAE7768882.1"/>
    <property type="molecule type" value="Genomic_DNA"/>
</dbReference>
<accession>A0A812YA88</accession>
<gene>
    <name evidence="1" type="ORF">SNEC2469_LOCUS22445</name>
</gene>
<dbReference type="Proteomes" id="UP000601435">
    <property type="component" value="Unassembled WGS sequence"/>
</dbReference>
<sequence>LLKLGPTHLTTESSSGNYISAHNLSLEARRYLDGKGRRDELYWYLLLQLDCTFYANAATSAVFLCPLGTGSVVFEDLHDFGCLACRPGDTQVLNVTRRPAVSMSNGDINQGAVFLEGGCCDPGLAAQSFIVQALICTVNLYSNSHSRAAA</sequence>
<reference evidence="1" key="1">
    <citation type="submission" date="2021-02" db="EMBL/GenBank/DDBJ databases">
        <authorList>
            <person name="Dougan E. K."/>
            <person name="Rhodes N."/>
            <person name="Thang M."/>
            <person name="Chan C."/>
        </authorList>
    </citation>
    <scope>NUCLEOTIDE SEQUENCE</scope>
</reference>
<comment type="caution">
    <text evidence="1">The sequence shown here is derived from an EMBL/GenBank/DDBJ whole genome shotgun (WGS) entry which is preliminary data.</text>
</comment>
<protein>
    <submittedName>
        <fullName evidence="1">Uncharacterized protein</fullName>
    </submittedName>
</protein>
<organism evidence="1 2">
    <name type="scientific">Symbiodinium necroappetens</name>
    <dbReference type="NCBI Taxonomy" id="1628268"/>
    <lineage>
        <taxon>Eukaryota</taxon>
        <taxon>Sar</taxon>
        <taxon>Alveolata</taxon>
        <taxon>Dinophyceae</taxon>
        <taxon>Suessiales</taxon>
        <taxon>Symbiodiniaceae</taxon>
        <taxon>Symbiodinium</taxon>
    </lineage>
</organism>
<name>A0A812YA88_9DINO</name>
<dbReference type="AlphaFoldDB" id="A0A812YA88"/>
<evidence type="ECO:0000313" key="2">
    <source>
        <dbReference type="Proteomes" id="UP000601435"/>
    </source>
</evidence>
<evidence type="ECO:0000313" key="1">
    <source>
        <dbReference type="EMBL" id="CAE7768882.1"/>
    </source>
</evidence>
<feature type="non-terminal residue" evidence="1">
    <location>
        <position position="1"/>
    </location>
</feature>
<proteinExistence type="predicted"/>